<name>A0A9E7M7Y0_9EURY</name>
<dbReference type="Gene3D" id="1.20.58.1030">
    <property type="match status" value="1"/>
</dbReference>
<gene>
    <name evidence="2" type="ORF">K1720_05920</name>
</gene>
<organism evidence="2 3">
    <name type="scientific">Thermococcus argininiproducens</name>
    <dbReference type="NCBI Taxonomy" id="2866384"/>
    <lineage>
        <taxon>Archaea</taxon>
        <taxon>Methanobacteriati</taxon>
        <taxon>Methanobacteriota</taxon>
        <taxon>Thermococci</taxon>
        <taxon>Thermococcales</taxon>
        <taxon>Thermococcaceae</taxon>
        <taxon>Thermococcus</taxon>
    </lineage>
</organism>
<dbReference type="AlphaFoldDB" id="A0A9E7M7Y0"/>
<evidence type="ECO:0000313" key="2">
    <source>
        <dbReference type="EMBL" id="USG99086.1"/>
    </source>
</evidence>
<dbReference type="InterPro" id="IPR054314">
    <property type="entry name" value="Gins51_C"/>
</dbReference>
<keyword evidence="3" id="KW-1185">Reference proteome</keyword>
<dbReference type="GeneID" id="72777865"/>
<evidence type="ECO:0000313" key="3">
    <source>
        <dbReference type="Proteomes" id="UP001056425"/>
    </source>
</evidence>
<reference evidence="2 3" key="1">
    <citation type="submission" date="2021-08" db="EMBL/GenBank/DDBJ databases">
        <title>Thermococcus onnuriiensis IOH2.</title>
        <authorList>
            <person name="Park Y.-J."/>
        </authorList>
    </citation>
    <scope>NUCLEOTIDE SEQUENCE [LARGE SCALE GENOMIC DNA]</scope>
    <source>
        <strain evidence="2 3">IOH2</strain>
    </source>
</reference>
<dbReference type="RefSeq" id="WP_251947517.1">
    <property type="nucleotide sequence ID" value="NZ_CP080572.1"/>
</dbReference>
<dbReference type="Gene3D" id="3.40.5.50">
    <property type="match status" value="1"/>
</dbReference>
<proteinExistence type="predicted"/>
<accession>A0A9E7M7Y0</accession>
<dbReference type="Pfam" id="PF22090">
    <property type="entry name" value="Gins51_C"/>
    <property type="match status" value="1"/>
</dbReference>
<dbReference type="Proteomes" id="UP001056425">
    <property type="component" value="Chromosome"/>
</dbReference>
<sequence>MDLGKLRELLEMELSSTELTLLDDDFYEEFDSLIKALKLRAESSKERGEEVDEQLYLAELSVAEKLVKEILKIRLHKIVDMAFEGRPFNLISDEKKLFSILMAFIHREEIPAFEEEVSIEETKEVEVTSDRRIFSAYILLQDIPKVLDERLREYGPFKAGDLVTLPRTVGHILVQREAAKRISISY</sequence>
<protein>
    <recommendedName>
        <fullName evidence="1">Gins51 C-terminal domain-containing protein</fullName>
    </recommendedName>
</protein>
<feature type="domain" description="Gins51 C-terminal" evidence="1">
    <location>
        <begin position="136"/>
        <end position="182"/>
    </location>
</feature>
<dbReference type="KEGG" id="thei:K1720_05920"/>
<evidence type="ECO:0000259" key="1">
    <source>
        <dbReference type="Pfam" id="PF22090"/>
    </source>
</evidence>
<dbReference type="EMBL" id="CP080572">
    <property type="protein sequence ID" value="USG99086.1"/>
    <property type="molecule type" value="Genomic_DNA"/>
</dbReference>